<comment type="caution">
    <text evidence="1">The sequence shown here is derived from an EMBL/GenBank/DDBJ whole genome shotgun (WGS) entry which is preliminary data.</text>
</comment>
<dbReference type="OrthoDB" id="10673805at2759"/>
<dbReference type="Proteomes" id="UP000218231">
    <property type="component" value="Unassembled WGS sequence"/>
</dbReference>
<evidence type="ECO:0000313" key="1">
    <source>
        <dbReference type="EMBL" id="PAV66938.1"/>
    </source>
</evidence>
<proteinExistence type="predicted"/>
<evidence type="ECO:0000313" key="2">
    <source>
        <dbReference type="Proteomes" id="UP000218231"/>
    </source>
</evidence>
<gene>
    <name evidence="1" type="ORF">WR25_17886</name>
</gene>
<organism evidence="1 2">
    <name type="scientific">Diploscapter pachys</name>
    <dbReference type="NCBI Taxonomy" id="2018661"/>
    <lineage>
        <taxon>Eukaryota</taxon>
        <taxon>Metazoa</taxon>
        <taxon>Ecdysozoa</taxon>
        <taxon>Nematoda</taxon>
        <taxon>Chromadorea</taxon>
        <taxon>Rhabditida</taxon>
        <taxon>Rhabditina</taxon>
        <taxon>Rhabditomorpha</taxon>
        <taxon>Rhabditoidea</taxon>
        <taxon>Rhabditidae</taxon>
        <taxon>Diploscapter</taxon>
    </lineage>
</organism>
<dbReference type="EMBL" id="LIAE01010017">
    <property type="protein sequence ID" value="PAV66938.1"/>
    <property type="molecule type" value="Genomic_DNA"/>
</dbReference>
<name>A0A2A2JZ38_9BILA</name>
<accession>A0A2A2JZ38</accession>
<sequence>MMGISRQCTALASFEVHQVIAEGAALQRQPSLVTLLEGLQVDTKTGICGLSPSDRLEYQIQRYATINSLDRTGDVGEHASLGRNLETLDYAVEHFQHFADGGNAIGGRVDPDHGVAITVHQPIENARRDPRRFVGRVVGLQARRKTAAQAKGVAKTGDHANLLCDQHQVLHAHYFRNGSDHFGRQSWGERTQAVLIGGIAQQPVTKAADSQMTDWRKGLFVVCINDQPGDFVALVGNQYFLQEMLEFDIGQGHLRRNTLTIVECCHARKHVSGAGRTGFRHDLFEAFKAEVFGAD</sequence>
<protein>
    <submittedName>
        <fullName evidence="1">Uncharacterized protein</fullName>
    </submittedName>
</protein>
<keyword evidence="2" id="KW-1185">Reference proteome</keyword>
<reference evidence="1 2" key="1">
    <citation type="journal article" date="2017" name="Curr. Biol.">
        <title>Genome architecture and evolution of a unichromosomal asexual nematode.</title>
        <authorList>
            <person name="Fradin H."/>
            <person name="Zegar C."/>
            <person name="Gutwein M."/>
            <person name="Lucas J."/>
            <person name="Kovtun M."/>
            <person name="Corcoran D."/>
            <person name="Baugh L.R."/>
            <person name="Kiontke K."/>
            <person name="Gunsalus K."/>
            <person name="Fitch D.H."/>
            <person name="Piano F."/>
        </authorList>
    </citation>
    <scope>NUCLEOTIDE SEQUENCE [LARGE SCALE GENOMIC DNA]</scope>
    <source>
        <strain evidence="1">PF1309</strain>
    </source>
</reference>
<dbReference type="AlphaFoldDB" id="A0A2A2JZ38"/>